<evidence type="ECO:0000259" key="3">
    <source>
        <dbReference type="Pfam" id="PF09992"/>
    </source>
</evidence>
<dbReference type="InterPro" id="IPR018711">
    <property type="entry name" value="NAGPA"/>
</dbReference>
<dbReference type="RefSeq" id="WP_120464898.1">
    <property type="nucleotide sequence ID" value="NZ_BMIW01000007.1"/>
</dbReference>
<evidence type="ECO:0000313" key="5">
    <source>
        <dbReference type="Proteomes" id="UP000608420"/>
    </source>
</evidence>
<dbReference type="PANTHER" id="PTHR40446:SF2">
    <property type="entry name" value="N-ACETYLGLUCOSAMINE-1-PHOSPHODIESTER ALPHA-N-ACETYLGLUCOSAMINIDASE"/>
    <property type="match status" value="1"/>
</dbReference>
<reference evidence="5" key="1">
    <citation type="journal article" date="2019" name="Int. J. Syst. Evol. Microbiol.">
        <title>The Global Catalogue of Microorganisms (GCM) 10K type strain sequencing project: providing services to taxonomists for standard genome sequencing and annotation.</title>
        <authorList>
            <consortium name="The Broad Institute Genomics Platform"/>
            <consortium name="The Broad Institute Genome Sequencing Center for Infectious Disease"/>
            <person name="Wu L."/>
            <person name="Ma J."/>
        </authorList>
    </citation>
    <scope>NUCLEOTIDE SEQUENCE [LARGE SCALE GENOMIC DNA]</scope>
    <source>
        <strain evidence="5">CGMCC 1.15420</strain>
    </source>
</reference>
<dbReference type="EMBL" id="BMIW01000007">
    <property type="protein sequence ID" value="GGF93757.1"/>
    <property type="molecule type" value="Genomic_DNA"/>
</dbReference>
<evidence type="ECO:0008006" key="6">
    <source>
        <dbReference type="Google" id="ProtNLM"/>
    </source>
</evidence>
<feature type="signal peptide" evidence="1">
    <location>
        <begin position="1"/>
        <end position="21"/>
    </location>
</feature>
<proteinExistence type="predicted"/>
<feature type="domain" description="Phosphodiester glycosidase" evidence="3">
    <location>
        <begin position="212"/>
        <end position="384"/>
    </location>
</feature>
<accession>A0ABQ1VS21</accession>
<organism evidence="4 5">
    <name type="scientific">Paenibacillus aceti</name>
    <dbReference type="NCBI Taxonomy" id="1820010"/>
    <lineage>
        <taxon>Bacteria</taxon>
        <taxon>Bacillati</taxon>
        <taxon>Bacillota</taxon>
        <taxon>Bacilli</taxon>
        <taxon>Bacillales</taxon>
        <taxon>Paenibacillaceae</taxon>
        <taxon>Paenibacillus</taxon>
    </lineage>
</organism>
<dbReference type="PANTHER" id="PTHR40446">
    <property type="entry name" value="N-ACETYLGLUCOSAMINE-1-PHOSPHODIESTER ALPHA-N-ACETYLGLUCOSAMINIDASE"/>
    <property type="match status" value="1"/>
</dbReference>
<keyword evidence="1" id="KW-0732">Signal</keyword>
<feature type="chain" id="PRO_5047365367" description="Copper amine oxidase" evidence="1">
    <location>
        <begin position="22"/>
        <end position="387"/>
    </location>
</feature>
<dbReference type="Pfam" id="PF07833">
    <property type="entry name" value="Cu_amine_oxidN1"/>
    <property type="match status" value="1"/>
</dbReference>
<keyword evidence="5" id="KW-1185">Reference proteome</keyword>
<dbReference type="InterPro" id="IPR012854">
    <property type="entry name" value="Cu_amine_oxidase-like_N"/>
</dbReference>
<evidence type="ECO:0000256" key="1">
    <source>
        <dbReference type="SAM" id="SignalP"/>
    </source>
</evidence>
<protein>
    <recommendedName>
        <fullName evidence="6">Copper amine oxidase</fullName>
    </recommendedName>
</protein>
<dbReference type="SUPFAM" id="SSF55383">
    <property type="entry name" value="Copper amine oxidase, domain N"/>
    <property type="match status" value="1"/>
</dbReference>
<evidence type="ECO:0000313" key="4">
    <source>
        <dbReference type="EMBL" id="GGF93757.1"/>
    </source>
</evidence>
<dbReference type="InterPro" id="IPR036582">
    <property type="entry name" value="Mao_N_sf"/>
</dbReference>
<evidence type="ECO:0000259" key="2">
    <source>
        <dbReference type="Pfam" id="PF07833"/>
    </source>
</evidence>
<dbReference type="Pfam" id="PF09992">
    <property type="entry name" value="NAGPA"/>
    <property type="match status" value="1"/>
</dbReference>
<dbReference type="Gene3D" id="3.30.457.10">
    <property type="entry name" value="Copper amine oxidase-like, N-terminal domain"/>
    <property type="match status" value="1"/>
</dbReference>
<gene>
    <name evidence="4" type="ORF">GCM10010913_14170</name>
</gene>
<dbReference type="Proteomes" id="UP000608420">
    <property type="component" value="Unassembled WGS sequence"/>
</dbReference>
<name>A0ABQ1VS21_9BACL</name>
<comment type="caution">
    <text evidence="4">The sequence shown here is derived from an EMBL/GenBank/DDBJ whole genome shotgun (WGS) entry which is preliminary data.</text>
</comment>
<feature type="domain" description="Copper amine oxidase-like N-terminal" evidence="2">
    <location>
        <begin position="35"/>
        <end position="125"/>
    </location>
</feature>
<sequence length="387" mass="41480">MKKAILLAVLLFVSLIPASYAAPPAKNFVLMDHKSNHAFIPLRTLNGLDGLKTVWTPGEKRIDIIRDETKLTMHLGKLQATRNSEAIKLTDAPFTEKGVTFVPLQVIKDSFSLSLKWSKDTSSVILHNSASEQASEEQVSTVSLPYITKAVYDKMDKPIISERKTFKVGGKSYSTQMITVSLLHPKVTLDVVLAGDQAGKVEDLSSIAKRSKASVAINGTFFDAYTTGDYKGPYGYIISGGSMAHKSSGDRRTVFTFDNNLLADLIPGADFPARFAAGGIQGGLQAGPRLVVNGKVSLNVAEEGFKDPKILTGGGARSALGITRDHKLILLTTGGATIPQLAEIMKQAGAYQAMNLDGGASSGLYYNGKYLTTPGRKISNALVVKVQ</sequence>